<dbReference type="OrthoDB" id="3692963at2759"/>
<dbReference type="AlphaFoldDB" id="A0A364MTV4"/>
<gene>
    <name evidence="1" type="ORF">DDE83_008347</name>
</gene>
<dbReference type="Proteomes" id="UP000249619">
    <property type="component" value="Unassembled WGS sequence"/>
</dbReference>
<sequence>MTTMEKGHWLIARRLQEAANAEKGKAAAIPQTASSAPANTWTALDMARAYGIIPRQETLDVVNRGHGVPTKEIIEQAVDGAFEKPKPEIPPTRLSDFFARPSQPSEASAGSWSAPNFEPATDESASAWVPAPIVAPFTVPPAPGPTSLSSSTSTLQAHAPTGEWRVNGCLEELRTFAKTYKWLSAVEALNIMLYKNLNTIYWYYTEPGVQPPQTSQASVLYECEKFSYMKSYEAHLPALQCRRGTGNIYSGVSERIALSVRWIAYIESEAEHYPNLYKDSSPWSYLCPTKYSASKLKKQQICAGLLMTFQNQRALTLSEGY</sequence>
<evidence type="ECO:0000313" key="2">
    <source>
        <dbReference type="Proteomes" id="UP000249619"/>
    </source>
</evidence>
<evidence type="ECO:0000313" key="1">
    <source>
        <dbReference type="EMBL" id="RAR03096.1"/>
    </source>
</evidence>
<reference evidence="2" key="1">
    <citation type="submission" date="2018-05" db="EMBL/GenBank/DDBJ databases">
        <title>Draft genome sequence of Stemphylium lycopersici strain CIDEFI 213.</title>
        <authorList>
            <person name="Medina R."/>
            <person name="Franco M.E.E."/>
            <person name="Lucentini C.G."/>
            <person name="Saparrat M.C.N."/>
            <person name="Balatti P.A."/>
        </authorList>
    </citation>
    <scope>NUCLEOTIDE SEQUENCE [LARGE SCALE GENOMIC DNA]</scope>
    <source>
        <strain evidence="2">CIDEFI 213</strain>
    </source>
</reference>
<keyword evidence="2" id="KW-1185">Reference proteome</keyword>
<protein>
    <submittedName>
        <fullName evidence="1">Uncharacterized protein</fullName>
    </submittedName>
</protein>
<comment type="caution">
    <text evidence="1">The sequence shown here is derived from an EMBL/GenBank/DDBJ whole genome shotgun (WGS) entry which is preliminary data.</text>
</comment>
<proteinExistence type="predicted"/>
<organism evidence="1 2">
    <name type="scientific">Stemphylium lycopersici</name>
    <name type="common">Tomato gray leaf spot disease fungus</name>
    <name type="synonym">Thyrospora lycopersici</name>
    <dbReference type="NCBI Taxonomy" id="183478"/>
    <lineage>
        <taxon>Eukaryota</taxon>
        <taxon>Fungi</taxon>
        <taxon>Dikarya</taxon>
        <taxon>Ascomycota</taxon>
        <taxon>Pezizomycotina</taxon>
        <taxon>Dothideomycetes</taxon>
        <taxon>Pleosporomycetidae</taxon>
        <taxon>Pleosporales</taxon>
        <taxon>Pleosporineae</taxon>
        <taxon>Pleosporaceae</taxon>
        <taxon>Stemphylium</taxon>
    </lineage>
</organism>
<dbReference type="EMBL" id="QGDH01000192">
    <property type="protein sequence ID" value="RAR03096.1"/>
    <property type="molecule type" value="Genomic_DNA"/>
</dbReference>
<accession>A0A364MTV4</accession>
<name>A0A364MTV4_STELY</name>